<gene>
    <name evidence="1" type="ORF">EV207_1294</name>
</gene>
<reference evidence="1 2" key="1">
    <citation type="submission" date="2019-03" db="EMBL/GenBank/DDBJ databases">
        <title>Genomic Encyclopedia of Type Strains, Phase IV (KMG-IV): sequencing the most valuable type-strain genomes for metagenomic binning, comparative biology and taxonomic classification.</title>
        <authorList>
            <person name="Goeker M."/>
        </authorList>
    </citation>
    <scope>NUCLEOTIDE SEQUENCE [LARGE SCALE GENOMIC DNA]</scope>
    <source>
        <strain evidence="1 2">DSM 19377</strain>
    </source>
</reference>
<dbReference type="AlphaFoldDB" id="A0A4R2NPQ2"/>
<comment type="caution">
    <text evidence="1">The sequence shown here is derived from an EMBL/GenBank/DDBJ whole genome shotgun (WGS) entry which is preliminary data.</text>
</comment>
<dbReference type="OrthoDB" id="2452601at2"/>
<dbReference type="EMBL" id="SLXK01000029">
    <property type="protein sequence ID" value="TCP23727.1"/>
    <property type="molecule type" value="Genomic_DNA"/>
</dbReference>
<name>A0A4R2NPQ2_9BACL</name>
<evidence type="ECO:0008006" key="3">
    <source>
        <dbReference type="Google" id="ProtNLM"/>
    </source>
</evidence>
<protein>
    <recommendedName>
        <fullName evidence="3">Lipoprotein</fullName>
    </recommendedName>
</protein>
<dbReference type="PROSITE" id="PS51257">
    <property type="entry name" value="PROKAR_LIPOPROTEIN"/>
    <property type="match status" value="1"/>
</dbReference>
<dbReference type="RefSeq" id="WP_132747243.1">
    <property type="nucleotide sequence ID" value="NZ_SLXK01000029.1"/>
</dbReference>
<dbReference type="Proteomes" id="UP000295416">
    <property type="component" value="Unassembled WGS sequence"/>
</dbReference>
<evidence type="ECO:0000313" key="2">
    <source>
        <dbReference type="Proteomes" id="UP000295416"/>
    </source>
</evidence>
<sequence length="172" mass="20441">MKRSRITILLFSIISIVLLLTACNSEIEEEFNKYNTKDRINLYNKSLKLKELQNEYISLMAQPKKAHDYLTEKVIPFVEDIYKQDKEIQKKLKTEEVKDLNAISLKQFRLTLDMLKKQDDILKLRIPPVSKEEHAKALKIYEKVQKLSDDIQQTGDEYEKRRVEMAKKYESK</sequence>
<accession>A0A4R2NPQ2</accession>
<keyword evidence="2" id="KW-1185">Reference proteome</keyword>
<proteinExistence type="predicted"/>
<evidence type="ECO:0000313" key="1">
    <source>
        <dbReference type="EMBL" id="TCP23727.1"/>
    </source>
</evidence>
<organism evidence="1 2">
    <name type="scientific">Scopulibacillus darangshiensis</name>
    <dbReference type="NCBI Taxonomy" id="442528"/>
    <lineage>
        <taxon>Bacteria</taxon>
        <taxon>Bacillati</taxon>
        <taxon>Bacillota</taxon>
        <taxon>Bacilli</taxon>
        <taxon>Bacillales</taxon>
        <taxon>Sporolactobacillaceae</taxon>
        <taxon>Scopulibacillus</taxon>
    </lineage>
</organism>